<name>A0A382RGT2_9ZZZZ</name>
<evidence type="ECO:0000313" key="2">
    <source>
        <dbReference type="EMBL" id="SVC96365.1"/>
    </source>
</evidence>
<evidence type="ECO:0000256" key="1">
    <source>
        <dbReference type="SAM" id="Phobius"/>
    </source>
</evidence>
<feature type="transmembrane region" description="Helical" evidence="1">
    <location>
        <begin position="45"/>
        <end position="65"/>
    </location>
</feature>
<feature type="transmembrane region" description="Helical" evidence="1">
    <location>
        <begin position="12"/>
        <end position="33"/>
    </location>
</feature>
<feature type="transmembrane region" description="Helical" evidence="1">
    <location>
        <begin position="77"/>
        <end position="96"/>
    </location>
</feature>
<sequence>MSDIRVTYSGLINFIVGILIIFTGLIFILIVTRTVTPQEFGTWNLINNLVFYVVVVEPFISFWVTRETARDERTGTTAVLSSGMFSVVLIFAYIILANFLGFQTDANQQILLLGAVLVPLVFVNYTLTGINLGWKPQAIGYSTICFG</sequence>
<protein>
    <submittedName>
        <fullName evidence="2">Uncharacterized protein</fullName>
    </submittedName>
</protein>
<dbReference type="AlphaFoldDB" id="A0A382RGT2"/>
<dbReference type="EMBL" id="UINC01121303">
    <property type="protein sequence ID" value="SVC96365.1"/>
    <property type="molecule type" value="Genomic_DNA"/>
</dbReference>
<keyword evidence="1" id="KW-1133">Transmembrane helix</keyword>
<keyword evidence="1" id="KW-0812">Transmembrane</keyword>
<proteinExistence type="predicted"/>
<accession>A0A382RGT2</accession>
<organism evidence="2">
    <name type="scientific">marine metagenome</name>
    <dbReference type="NCBI Taxonomy" id="408172"/>
    <lineage>
        <taxon>unclassified sequences</taxon>
        <taxon>metagenomes</taxon>
        <taxon>ecological metagenomes</taxon>
    </lineage>
</organism>
<gene>
    <name evidence="2" type="ORF">METZ01_LOCUS349219</name>
</gene>
<feature type="transmembrane region" description="Helical" evidence="1">
    <location>
        <begin position="108"/>
        <end position="127"/>
    </location>
</feature>
<keyword evidence="1" id="KW-0472">Membrane</keyword>
<reference evidence="2" key="1">
    <citation type="submission" date="2018-05" db="EMBL/GenBank/DDBJ databases">
        <authorList>
            <person name="Lanie J.A."/>
            <person name="Ng W.-L."/>
            <person name="Kazmierczak K.M."/>
            <person name="Andrzejewski T.M."/>
            <person name="Davidsen T.M."/>
            <person name="Wayne K.J."/>
            <person name="Tettelin H."/>
            <person name="Glass J.I."/>
            <person name="Rusch D."/>
            <person name="Podicherti R."/>
            <person name="Tsui H.-C.T."/>
            <person name="Winkler M.E."/>
        </authorList>
    </citation>
    <scope>NUCLEOTIDE SEQUENCE</scope>
</reference>
<feature type="non-terminal residue" evidence="2">
    <location>
        <position position="147"/>
    </location>
</feature>